<dbReference type="SUPFAM" id="SSF56801">
    <property type="entry name" value="Acetyl-CoA synthetase-like"/>
    <property type="match status" value="2"/>
</dbReference>
<evidence type="ECO:0000256" key="2">
    <source>
        <dbReference type="ARBA" id="ARBA00022490"/>
    </source>
</evidence>
<dbReference type="GO" id="GO:0006631">
    <property type="term" value="P:fatty acid metabolic process"/>
    <property type="evidence" value="ECO:0007669"/>
    <property type="project" value="TreeGrafter"/>
</dbReference>
<evidence type="ECO:0000256" key="1">
    <source>
        <dbReference type="ARBA" id="ARBA00004496"/>
    </source>
</evidence>
<evidence type="ECO:0000313" key="5">
    <source>
        <dbReference type="EMBL" id="GMN54651.1"/>
    </source>
</evidence>
<dbReference type="Gene3D" id="3.40.50.12780">
    <property type="entry name" value="N-terminal domain of ligase-like"/>
    <property type="match status" value="2"/>
</dbReference>
<dbReference type="Pfam" id="PF00501">
    <property type="entry name" value="AMP-binding"/>
    <property type="match status" value="2"/>
</dbReference>
<keyword evidence="2" id="KW-0963">Cytoplasm</keyword>
<dbReference type="InterPro" id="IPR045851">
    <property type="entry name" value="AMP-bd_C_sf"/>
</dbReference>
<evidence type="ECO:0008006" key="7">
    <source>
        <dbReference type="Google" id="ProtNLM"/>
    </source>
</evidence>
<reference evidence="5" key="1">
    <citation type="submission" date="2023-07" db="EMBL/GenBank/DDBJ databases">
        <title>draft genome sequence of fig (Ficus carica).</title>
        <authorList>
            <person name="Takahashi T."/>
            <person name="Nishimura K."/>
        </authorList>
    </citation>
    <scope>NUCLEOTIDE SEQUENCE</scope>
</reference>
<feature type="domain" description="AMP-dependent synthetase/ligase" evidence="3">
    <location>
        <begin position="223"/>
        <end position="437"/>
    </location>
</feature>
<dbReference type="Pfam" id="PF13193">
    <property type="entry name" value="AMP-binding_C"/>
    <property type="match status" value="1"/>
</dbReference>
<dbReference type="PANTHER" id="PTHR43201">
    <property type="entry name" value="ACYL-COA SYNTHETASE"/>
    <property type="match status" value="1"/>
</dbReference>
<protein>
    <recommendedName>
        <fullName evidence="7">2-succinylbenzoate--CoA ligase, chloroplastic/peroxisomal</fullName>
    </recommendedName>
</protein>
<evidence type="ECO:0000259" key="3">
    <source>
        <dbReference type="Pfam" id="PF00501"/>
    </source>
</evidence>
<dbReference type="InterPro" id="IPR025110">
    <property type="entry name" value="AMP-bd_C"/>
</dbReference>
<comment type="caution">
    <text evidence="5">The sequence shown here is derived from an EMBL/GenBank/DDBJ whole genome shotgun (WGS) entry which is preliminary data.</text>
</comment>
<dbReference type="Proteomes" id="UP001187192">
    <property type="component" value="Unassembled WGS sequence"/>
</dbReference>
<keyword evidence="6" id="KW-1185">Reference proteome</keyword>
<evidence type="ECO:0000313" key="6">
    <source>
        <dbReference type="Proteomes" id="UP001187192"/>
    </source>
</evidence>
<dbReference type="GO" id="GO:0005737">
    <property type="term" value="C:cytoplasm"/>
    <property type="evidence" value="ECO:0007669"/>
    <property type="project" value="UniProtKB-SubCell"/>
</dbReference>
<dbReference type="PANTHER" id="PTHR43201:SF32">
    <property type="entry name" value="2-SUCCINYLBENZOATE--COA LIGASE, CHLOROPLASTIC_PEROXISOMAL"/>
    <property type="match status" value="1"/>
</dbReference>
<comment type="subcellular location">
    <subcellularLocation>
        <location evidence="1">Cytoplasm</location>
    </subcellularLocation>
</comment>
<evidence type="ECO:0000259" key="4">
    <source>
        <dbReference type="Pfam" id="PF13193"/>
    </source>
</evidence>
<name>A0AA88B098_FICCA</name>
<proteinExistence type="predicted"/>
<dbReference type="InterPro" id="IPR000873">
    <property type="entry name" value="AMP-dep_synth/lig_dom"/>
</dbReference>
<dbReference type="EMBL" id="BTGU01000052">
    <property type="protein sequence ID" value="GMN54651.1"/>
    <property type="molecule type" value="Genomic_DNA"/>
</dbReference>
<feature type="domain" description="AMP-binding enzyme C-terminal" evidence="4">
    <location>
        <begin position="489"/>
        <end position="582"/>
    </location>
</feature>
<gene>
    <name evidence="5" type="ORF">TIFTF001_023768</name>
</gene>
<dbReference type="AlphaFoldDB" id="A0AA88B098"/>
<organism evidence="5 6">
    <name type="scientific">Ficus carica</name>
    <name type="common">Common fig</name>
    <dbReference type="NCBI Taxonomy" id="3494"/>
    <lineage>
        <taxon>Eukaryota</taxon>
        <taxon>Viridiplantae</taxon>
        <taxon>Streptophyta</taxon>
        <taxon>Embryophyta</taxon>
        <taxon>Tracheophyta</taxon>
        <taxon>Spermatophyta</taxon>
        <taxon>Magnoliopsida</taxon>
        <taxon>eudicotyledons</taxon>
        <taxon>Gunneridae</taxon>
        <taxon>Pentapetalae</taxon>
        <taxon>rosids</taxon>
        <taxon>fabids</taxon>
        <taxon>Rosales</taxon>
        <taxon>Moraceae</taxon>
        <taxon>Ficeae</taxon>
        <taxon>Ficus</taxon>
    </lineage>
</organism>
<sequence length="603" mass="66373">MANYSHPHICHCLSSLATLRRHSPLTLSGDRRRTGPEFVDSVLRLARGLLGLGIGSGDVVAVAAFNSDLYLEWLLAIAFVGGIVAPLNYRWSFEEALYAVEAVRPVMLVTDESCNIGSLNLQNLDLPFLKWHVSLYSSASDFLTNSLTTETIKEHSQSLNDLSLDYSWAPEGAVLICFTSVRLEGITDALNSIKFDKKWLLCFKHVKLVRDKLTLTRGKGFSSGGTTGRPKGVTITHSALIIQSMAKIAIVGYSEDDVYLHTAPLCHIGGLSSAISTLLIGACHVILPKFEAKSALEAIQHYNVTSLITVPAMMADLISTARGNATWKEIESVKKILNGGGGLSVELTKEAIKLFPRAKLLSAYGMTEACSSLTFMTLYDRTLGTSMEQTKPISVHEPRGICVGKPAPHVELKICLDDSSSVGRILTRGQHVMLGYWEHTPLKMASNSINQNWLDTGDIGYIDGHGNLWLVGRTKGRIKTGGENVYPEEVETVLSQHPGVVGVVTVGIPDARLTEMVVACIQIRRDWQWSSRSSEHLIAKQKKIMSQAILQRFCKDKNLARFKVPKKFILWNKPFPLTTSGKIIRERVQQEVASQLQSLHSNL</sequence>
<dbReference type="GO" id="GO:0031956">
    <property type="term" value="F:medium-chain fatty acid-CoA ligase activity"/>
    <property type="evidence" value="ECO:0007669"/>
    <property type="project" value="TreeGrafter"/>
</dbReference>
<dbReference type="Gene3D" id="3.30.300.30">
    <property type="match status" value="1"/>
</dbReference>
<dbReference type="CDD" id="cd04433">
    <property type="entry name" value="AFD_class_I"/>
    <property type="match status" value="1"/>
</dbReference>
<accession>A0AA88B098</accession>
<dbReference type="InterPro" id="IPR042099">
    <property type="entry name" value="ANL_N_sf"/>
</dbReference>
<feature type="domain" description="AMP-dependent synthetase/ligase" evidence="3">
    <location>
        <begin position="29"/>
        <end position="180"/>
    </location>
</feature>